<protein>
    <recommendedName>
        <fullName evidence="4">FtsK domain-containing protein</fullName>
    </recommendedName>
</protein>
<comment type="caution">
    <text evidence="5">The sequence shown here is derived from an EMBL/GenBank/DDBJ whole genome shotgun (WGS) entry which is preliminary data.</text>
</comment>
<dbReference type="Gene3D" id="3.40.50.300">
    <property type="entry name" value="P-loop containing nucleotide triphosphate hydrolases"/>
    <property type="match status" value="3"/>
</dbReference>
<evidence type="ECO:0000256" key="2">
    <source>
        <dbReference type="ARBA" id="ARBA00022840"/>
    </source>
</evidence>
<reference evidence="6" key="1">
    <citation type="journal article" date="2019" name="Int. J. Syst. Evol. Microbiol.">
        <title>The Global Catalogue of Microorganisms (GCM) 10K type strain sequencing project: providing services to taxonomists for standard genome sequencing and annotation.</title>
        <authorList>
            <consortium name="The Broad Institute Genomics Platform"/>
            <consortium name="The Broad Institute Genome Sequencing Center for Infectious Disease"/>
            <person name="Wu L."/>
            <person name="Ma J."/>
        </authorList>
    </citation>
    <scope>NUCLEOTIDE SEQUENCE [LARGE SCALE GENOMIC DNA]</scope>
    <source>
        <strain evidence="6">JCM 14902</strain>
    </source>
</reference>
<sequence length="903" mass="93323">MLWLVTGSMFALLFAALGPLIAVATVLDAARGARRDRRRAVADAAAAHDRVSAEIVRRHDAERRRRRARHPDVAAFVARDDEIWRSVPGRTGVLVIGAGEVASALRVAGGEGDADAAAIRGRAARLTGAPVVVPATAGVAIVGGPALGAAVQRALALQLCFALPPGELRIVGALRGDHAWAEQLPHRRAASGLRLALVGPDETVPPDADVVIVRQNVGAPHPPGCAVSIAADSLGSARVDYAGEVVLVELEAVGAEQAASLAGELSARAERSLGLAAGPDLPVSLADLLGAAPAARSGSLAAVIGSGGGEPVVVDLVADGPHAVVAGVTGSGKSELLITWILALCATHSTREVSFLLADFKGGTAFDALGAVPHVTGVITDLDGAGARRAIESLRAEVRWREATIAGAGARDILDPRVDLPRLVVVVDEFAALLGDHPELHAVFSDVAARGRALGVHLVLGTQRVSGVIRDSLLANCPLRMSLRVTDSADSRAVVGTDDAANLPGDTAGRGLALLRRGGDRAPLQVRIALSQPADIEAVVAGADGPSPRRPWLPALPTRIALDELRLTSHERGVLVLGLADEPERQRQRTVGVRIADRGMLVVGGPGSGKSTALAVVEAQAPASIVRIPADAEGAWDAVAALSEDPPAPGTVVLIDDLDTIPARLPHDHAHELLERLERVLRGAGESGILVVASTQRLTGATARLADLLPRRIVLPTPSRADHFAAGGDPARFAPDAPPGRGSLDGVSVQLALVTVPAVVPVAGSPGWLPRGRLTGFAARRSPAARAALAEWAQRGFRVATLDEYAADPSMIAEGFVVLTGEPDDWQRHWRVLAEARADHDLVVDASCAAELRLLTGSRSLAPYCEPGRGRAWLVSAGADPVRIALPGAEAASLPRSDVLDHP</sequence>
<gene>
    <name evidence="5" type="ORF">GCM10009777_20140</name>
</gene>
<feature type="domain" description="FtsK" evidence="4">
    <location>
        <begin position="309"/>
        <end position="492"/>
    </location>
</feature>
<evidence type="ECO:0000313" key="5">
    <source>
        <dbReference type="EMBL" id="GAA1986058.1"/>
    </source>
</evidence>
<dbReference type="CDD" id="cd01127">
    <property type="entry name" value="TrwB_TraG_TraD_VirD4"/>
    <property type="match status" value="1"/>
</dbReference>
<dbReference type="EMBL" id="BAAAOH010000001">
    <property type="protein sequence ID" value="GAA1986058.1"/>
    <property type="molecule type" value="Genomic_DNA"/>
</dbReference>
<dbReference type="CDD" id="cd01120">
    <property type="entry name" value="RecA-like_superfamily"/>
    <property type="match status" value="1"/>
</dbReference>
<dbReference type="PANTHER" id="PTHR22683">
    <property type="entry name" value="SPORULATION PROTEIN RELATED"/>
    <property type="match status" value="1"/>
</dbReference>
<keyword evidence="2 3" id="KW-0067">ATP-binding</keyword>
<evidence type="ECO:0000256" key="3">
    <source>
        <dbReference type="PROSITE-ProRule" id="PRU00289"/>
    </source>
</evidence>
<dbReference type="Proteomes" id="UP001500326">
    <property type="component" value="Unassembled WGS sequence"/>
</dbReference>
<dbReference type="InterPro" id="IPR027417">
    <property type="entry name" value="P-loop_NTPase"/>
</dbReference>
<evidence type="ECO:0000313" key="6">
    <source>
        <dbReference type="Proteomes" id="UP001500326"/>
    </source>
</evidence>
<dbReference type="InterPro" id="IPR003593">
    <property type="entry name" value="AAA+_ATPase"/>
</dbReference>
<dbReference type="InterPro" id="IPR003959">
    <property type="entry name" value="ATPase_AAA_core"/>
</dbReference>
<dbReference type="PROSITE" id="PS50901">
    <property type="entry name" value="FTSK"/>
    <property type="match status" value="1"/>
</dbReference>
<dbReference type="InterPro" id="IPR002543">
    <property type="entry name" value="FtsK_dom"/>
</dbReference>
<dbReference type="SUPFAM" id="SSF52540">
    <property type="entry name" value="P-loop containing nucleoside triphosphate hydrolases"/>
    <property type="match status" value="2"/>
</dbReference>
<dbReference type="SMART" id="SM00382">
    <property type="entry name" value="AAA"/>
    <property type="match status" value="2"/>
</dbReference>
<dbReference type="InterPro" id="IPR050206">
    <property type="entry name" value="FtsK/SpoIIIE/SftA"/>
</dbReference>
<organism evidence="5 6">
    <name type="scientific">Microbacterium pumilum</name>
    <dbReference type="NCBI Taxonomy" id="344165"/>
    <lineage>
        <taxon>Bacteria</taxon>
        <taxon>Bacillati</taxon>
        <taxon>Actinomycetota</taxon>
        <taxon>Actinomycetes</taxon>
        <taxon>Micrococcales</taxon>
        <taxon>Microbacteriaceae</taxon>
        <taxon>Microbacterium</taxon>
    </lineage>
</organism>
<keyword evidence="1 3" id="KW-0547">Nucleotide-binding</keyword>
<dbReference type="PANTHER" id="PTHR22683:SF1">
    <property type="entry name" value="TYPE VII SECRETION SYSTEM PROTEIN ESSC"/>
    <property type="match status" value="1"/>
</dbReference>
<dbReference type="Pfam" id="PF01580">
    <property type="entry name" value="FtsK_SpoIIIE"/>
    <property type="match status" value="1"/>
</dbReference>
<accession>A0ABP5DTK9</accession>
<feature type="binding site" evidence="3">
    <location>
        <begin position="327"/>
        <end position="334"/>
    </location>
    <ligand>
        <name>ATP</name>
        <dbReference type="ChEBI" id="CHEBI:30616"/>
    </ligand>
</feature>
<keyword evidence="6" id="KW-1185">Reference proteome</keyword>
<proteinExistence type="predicted"/>
<evidence type="ECO:0000256" key="1">
    <source>
        <dbReference type="ARBA" id="ARBA00022741"/>
    </source>
</evidence>
<dbReference type="Pfam" id="PF00004">
    <property type="entry name" value="AAA"/>
    <property type="match status" value="1"/>
</dbReference>
<evidence type="ECO:0000259" key="4">
    <source>
        <dbReference type="PROSITE" id="PS50901"/>
    </source>
</evidence>
<name>A0ABP5DTK9_9MICO</name>